<proteinExistence type="predicted"/>
<sequence>MPGQTVGRGFSGEAASAAVAVYGRIFKTLHLLQFVSDEGYRRMIGAQLNVTEARYRLARKIFFGQRGGIRQRHLEGMEDQLGALCLALNSVVLVNS</sequence>
<evidence type="ECO:0000259" key="1">
    <source>
        <dbReference type="Pfam" id="PF01526"/>
    </source>
</evidence>
<protein>
    <submittedName>
        <fullName evidence="2">Tn3 family transposase</fullName>
    </submittedName>
</protein>
<dbReference type="Proteomes" id="UP000400924">
    <property type="component" value="Unassembled WGS sequence"/>
</dbReference>
<accession>A0A5N8X9T9</accession>
<feature type="domain" description="Tn3 transposase DDE" evidence="1">
    <location>
        <begin position="14"/>
        <end position="96"/>
    </location>
</feature>
<gene>
    <name evidence="2" type="ORF">FNH08_02820</name>
</gene>
<evidence type="ECO:0000313" key="3">
    <source>
        <dbReference type="Proteomes" id="UP000400924"/>
    </source>
</evidence>
<dbReference type="RefSeq" id="WP_152769614.1">
    <property type="nucleotide sequence ID" value="NZ_VJZC01000008.1"/>
</dbReference>
<evidence type="ECO:0000313" key="2">
    <source>
        <dbReference type="EMBL" id="MPY56147.1"/>
    </source>
</evidence>
<organism evidence="2 3">
    <name type="scientific">Streptomyces spongiae</name>
    <dbReference type="NCBI Taxonomy" id="565072"/>
    <lineage>
        <taxon>Bacteria</taxon>
        <taxon>Bacillati</taxon>
        <taxon>Actinomycetota</taxon>
        <taxon>Actinomycetes</taxon>
        <taxon>Kitasatosporales</taxon>
        <taxon>Streptomycetaceae</taxon>
        <taxon>Streptomyces</taxon>
    </lineage>
</organism>
<dbReference type="InterPro" id="IPR002513">
    <property type="entry name" value="Tn3_Tnp_DDE_dom"/>
</dbReference>
<keyword evidence="3" id="KW-1185">Reference proteome</keyword>
<dbReference type="OrthoDB" id="3538665at2"/>
<dbReference type="GO" id="GO:0006313">
    <property type="term" value="P:DNA transposition"/>
    <property type="evidence" value="ECO:0007669"/>
    <property type="project" value="InterPro"/>
</dbReference>
<dbReference type="Pfam" id="PF01526">
    <property type="entry name" value="DDE_Tnp_Tn3"/>
    <property type="match status" value="1"/>
</dbReference>
<name>A0A5N8X9T9_9ACTN</name>
<reference evidence="2 3" key="1">
    <citation type="submission" date="2019-07" db="EMBL/GenBank/DDBJ databases">
        <title>New species of Amycolatopsis and Streptomyces.</title>
        <authorList>
            <person name="Duangmal K."/>
            <person name="Teo W.F.A."/>
            <person name="Lipun K."/>
        </authorList>
    </citation>
    <scope>NUCLEOTIDE SEQUENCE [LARGE SCALE GENOMIC DNA]</scope>
    <source>
        <strain evidence="2 3">NBRC 106415</strain>
    </source>
</reference>
<dbReference type="EMBL" id="VJZC01000008">
    <property type="protein sequence ID" value="MPY56147.1"/>
    <property type="molecule type" value="Genomic_DNA"/>
</dbReference>
<dbReference type="GO" id="GO:0004803">
    <property type="term" value="F:transposase activity"/>
    <property type="evidence" value="ECO:0007669"/>
    <property type="project" value="InterPro"/>
</dbReference>
<dbReference type="AlphaFoldDB" id="A0A5N8X9T9"/>
<comment type="caution">
    <text evidence="2">The sequence shown here is derived from an EMBL/GenBank/DDBJ whole genome shotgun (WGS) entry which is preliminary data.</text>
</comment>